<dbReference type="InterPro" id="IPR016039">
    <property type="entry name" value="Thiolase-like"/>
</dbReference>
<dbReference type="InterPro" id="IPR020616">
    <property type="entry name" value="Thiolase_N"/>
</dbReference>
<comment type="similarity">
    <text evidence="2 7">Belongs to the thiolase-like superfamily. Thiolase family.</text>
</comment>
<dbReference type="Pfam" id="PF02803">
    <property type="entry name" value="Thiolase_C"/>
    <property type="match status" value="1"/>
</dbReference>
<dbReference type="GeneID" id="43585268"/>
<evidence type="ECO:0008006" key="12">
    <source>
        <dbReference type="Google" id="ProtNLM"/>
    </source>
</evidence>
<dbReference type="Pfam" id="PF00108">
    <property type="entry name" value="Thiolase_N"/>
    <property type="match status" value="1"/>
</dbReference>
<evidence type="ECO:0000256" key="4">
    <source>
        <dbReference type="ARBA" id="ARBA00023315"/>
    </source>
</evidence>
<keyword evidence="4 7" id="KW-0012">Acyltransferase</keyword>
<feature type="active site" description="Acyl-thioester intermediate" evidence="6">
    <location>
        <position position="102"/>
    </location>
</feature>
<dbReference type="GO" id="GO:0003988">
    <property type="term" value="F:acetyl-CoA C-acyltransferase activity"/>
    <property type="evidence" value="ECO:0007669"/>
    <property type="project" value="UniProtKB-EC"/>
</dbReference>
<evidence type="ECO:0000256" key="1">
    <source>
        <dbReference type="ARBA" id="ARBA00004872"/>
    </source>
</evidence>
<evidence type="ECO:0000256" key="2">
    <source>
        <dbReference type="ARBA" id="ARBA00010982"/>
    </source>
</evidence>
<organism evidence="10 11">
    <name type="scientific">Magnusiomyces paraingens</name>
    <dbReference type="NCBI Taxonomy" id="2606893"/>
    <lineage>
        <taxon>Eukaryota</taxon>
        <taxon>Fungi</taxon>
        <taxon>Dikarya</taxon>
        <taxon>Ascomycota</taxon>
        <taxon>Saccharomycotina</taxon>
        <taxon>Dipodascomycetes</taxon>
        <taxon>Dipodascales</taxon>
        <taxon>Dipodascaceae</taxon>
        <taxon>Magnusiomyces</taxon>
    </lineage>
</organism>
<dbReference type="Gene3D" id="3.40.47.10">
    <property type="match status" value="2"/>
</dbReference>
<dbReference type="InterPro" id="IPR002155">
    <property type="entry name" value="Thiolase"/>
</dbReference>
<feature type="domain" description="Thiolase N-terminal" evidence="8">
    <location>
        <begin position="17"/>
        <end position="281"/>
    </location>
</feature>
<keyword evidence="11" id="KW-1185">Reference proteome</keyword>
<feature type="domain" description="Thiolase C-terminal" evidence="9">
    <location>
        <begin position="289"/>
        <end position="409"/>
    </location>
</feature>
<dbReference type="OrthoDB" id="5404651at2759"/>
<dbReference type="SUPFAM" id="SSF53901">
    <property type="entry name" value="Thiolase-like"/>
    <property type="match status" value="2"/>
</dbReference>
<dbReference type="GO" id="GO:0010124">
    <property type="term" value="P:phenylacetate catabolic process"/>
    <property type="evidence" value="ECO:0007669"/>
    <property type="project" value="TreeGrafter"/>
</dbReference>
<evidence type="ECO:0000256" key="7">
    <source>
        <dbReference type="RuleBase" id="RU003557"/>
    </source>
</evidence>
<dbReference type="PROSITE" id="PS00737">
    <property type="entry name" value="THIOLASE_2"/>
    <property type="match status" value="1"/>
</dbReference>
<dbReference type="InterPro" id="IPR020617">
    <property type="entry name" value="Thiolase_C"/>
</dbReference>
<comment type="catalytic activity">
    <reaction evidence="5">
        <text>an acyl-CoA + acetyl-CoA = a 3-oxoacyl-CoA + CoA</text>
        <dbReference type="Rhea" id="RHEA:21564"/>
        <dbReference type="ChEBI" id="CHEBI:57287"/>
        <dbReference type="ChEBI" id="CHEBI:57288"/>
        <dbReference type="ChEBI" id="CHEBI:58342"/>
        <dbReference type="ChEBI" id="CHEBI:90726"/>
        <dbReference type="EC" id="2.3.1.16"/>
    </reaction>
</comment>
<evidence type="ECO:0000256" key="6">
    <source>
        <dbReference type="PIRSR" id="PIRSR000429-1"/>
    </source>
</evidence>
<dbReference type="GO" id="GO:0006635">
    <property type="term" value="P:fatty acid beta-oxidation"/>
    <property type="evidence" value="ECO:0007669"/>
    <property type="project" value="TreeGrafter"/>
</dbReference>
<feature type="active site" description="Proton acceptor" evidence="6">
    <location>
        <position position="398"/>
    </location>
</feature>
<dbReference type="NCBIfam" id="TIGR01930">
    <property type="entry name" value="AcCoA-C-Actrans"/>
    <property type="match status" value="1"/>
</dbReference>
<evidence type="ECO:0000313" key="11">
    <source>
        <dbReference type="Proteomes" id="UP000398389"/>
    </source>
</evidence>
<name>A0A5E8C663_9ASCO</name>
<keyword evidence="3 7" id="KW-0808">Transferase</keyword>
<dbReference type="InterPro" id="IPR050215">
    <property type="entry name" value="Thiolase-like_sf_Thiolase"/>
</dbReference>
<dbReference type="PIRSF" id="PIRSF000429">
    <property type="entry name" value="Ac-CoA_Ac_transf"/>
    <property type="match status" value="1"/>
</dbReference>
<proteinExistence type="inferred from homology"/>
<dbReference type="AlphaFoldDB" id="A0A5E8C663"/>
<accession>A0A5E8C663</accession>
<reference evidence="10 11" key="1">
    <citation type="submission" date="2019-09" db="EMBL/GenBank/DDBJ databases">
        <authorList>
            <person name="Brejova B."/>
        </authorList>
    </citation>
    <scope>NUCLEOTIDE SEQUENCE [LARGE SCALE GENOMIC DNA]</scope>
</reference>
<evidence type="ECO:0000256" key="5">
    <source>
        <dbReference type="ARBA" id="ARBA00047605"/>
    </source>
</evidence>
<evidence type="ECO:0000256" key="3">
    <source>
        <dbReference type="ARBA" id="ARBA00022679"/>
    </source>
</evidence>
<dbReference type="EMBL" id="CABVLU010000005">
    <property type="protein sequence ID" value="VVT58933.1"/>
    <property type="molecule type" value="Genomic_DNA"/>
</dbReference>
<dbReference type="PANTHER" id="PTHR43853">
    <property type="entry name" value="3-KETOACYL-COA THIOLASE, PEROXISOMAL"/>
    <property type="match status" value="1"/>
</dbReference>
<dbReference type="CDD" id="cd00751">
    <property type="entry name" value="thiolase"/>
    <property type="match status" value="1"/>
</dbReference>
<evidence type="ECO:0000259" key="8">
    <source>
        <dbReference type="Pfam" id="PF00108"/>
    </source>
</evidence>
<dbReference type="Proteomes" id="UP000398389">
    <property type="component" value="Unassembled WGS sequence"/>
</dbReference>
<feature type="active site" description="Proton acceptor" evidence="6">
    <location>
        <position position="368"/>
    </location>
</feature>
<dbReference type="RefSeq" id="XP_031857059.1">
    <property type="nucleotide sequence ID" value="XM_032001168.1"/>
</dbReference>
<dbReference type="InterPro" id="IPR020613">
    <property type="entry name" value="Thiolase_CS"/>
</dbReference>
<dbReference type="GO" id="GO:0005777">
    <property type="term" value="C:peroxisome"/>
    <property type="evidence" value="ECO:0007669"/>
    <property type="project" value="TreeGrafter"/>
</dbReference>
<evidence type="ECO:0000313" key="10">
    <source>
        <dbReference type="EMBL" id="VVT58933.1"/>
    </source>
</evidence>
<comment type="pathway">
    <text evidence="1">Lipid metabolism; fatty acid metabolism.</text>
</comment>
<evidence type="ECO:0000259" key="9">
    <source>
        <dbReference type="Pfam" id="PF02803"/>
    </source>
</evidence>
<protein>
    <recommendedName>
        <fullName evidence="12">3-ketoacyl-CoA thiolase</fullName>
    </recommendedName>
</protein>
<dbReference type="PANTHER" id="PTHR43853:SF9">
    <property type="entry name" value="ACETYL-COA C-ACETYLTRANSFERASE"/>
    <property type="match status" value="1"/>
</dbReference>
<sequence>MLRKGLTNVLEKLPTDVVIVSALRTPVTKAVKGGLAKMAPEELLATVLKGTLEKTNINPAEVQDVLVGAVLQKLSGQKACAAAIKHVGFPHTTTVNTINRQCSSSAQAASYLANNIRANNGEYFNIGIAAGVESMSFDYFPHRGIPERVADSIKNSPIGEARDVLMPMGITSENVAKEFGISRADQDAFGLLSQQKAVKAWESGHFDAEIVPVEARVFDKETGEIKENEWTTITKDDGFRKGLTIEKLAKLKPAFTTDGTTTAGNSSQISDGASATLLMTRAKADALGLKPIGKIVHSAVAGVPSRLMGIAPAVAVPTLLKQVGLETKDIDIWELNEAFASQSLYVIRTLGLDVDKVNPFGGAIALGHPLGATGGRLIATLMNGLNSLDKELGIVSMCASTGQGYAGLFARE</sequence>
<gene>
    <name evidence="10" type="ORF">SAPINGB_P006457</name>
</gene>